<dbReference type="HOGENOM" id="CLU_108379_0_0_5"/>
<accession>C6XIQ9</accession>
<evidence type="ECO:0000313" key="3">
    <source>
        <dbReference type="Proteomes" id="UP000002745"/>
    </source>
</evidence>
<keyword evidence="3" id="KW-1185">Reference proteome</keyword>
<feature type="transmembrane region" description="Helical" evidence="1">
    <location>
        <begin position="154"/>
        <end position="175"/>
    </location>
</feature>
<organism evidence="2 3">
    <name type="scientific">Hirschia baltica (strain ATCC 49814 / DSM 5838 / IFAM 1418)</name>
    <dbReference type="NCBI Taxonomy" id="582402"/>
    <lineage>
        <taxon>Bacteria</taxon>
        <taxon>Pseudomonadati</taxon>
        <taxon>Pseudomonadota</taxon>
        <taxon>Alphaproteobacteria</taxon>
        <taxon>Hyphomonadales</taxon>
        <taxon>Hyphomonadaceae</taxon>
        <taxon>Hirschia</taxon>
    </lineage>
</organism>
<evidence type="ECO:0000256" key="1">
    <source>
        <dbReference type="SAM" id="Phobius"/>
    </source>
</evidence>
<feature type="transmembrane region" description="Helical" evidence="1">
    <location>
        <begin position="128"/>
        <end position="148"/>
    </location>
</feature>
<dbReference type="RefSeq" id="WP_015827154.1">
    <property type="nucleotide sequence ID" value="NC_012982.1"/>
</dbReference>
<dbReference type="AlphaFoldDB" id="C6XIQ9"/>
<dbReference type="OrthoDB" id="8537043at2"/>
<dbReference type="KEGG" id="hba:Hbal_1312"/>
<gene>
    <name evidence="2" type="ordered locus">Hbal_1312</name>
</gene>
<evidence type="ECO:0008006" key="4">
    <source>
        <dbReference type="Google" id="ProtNLM"/>
    </source>
</evidence>
<feature type="transmembrane region" description="Helical" evidence="1">
    <location>
        <begin position="7"/>
        <end position="24"/>
    </location>
</feature>
<feature type="transmembrane region" description="Helical" evidence="1">
    <location>
        <begin position="30"/>
        <end position="46"/>
    </location>
</feature>
<dbReference type="EMBL" id="CP001678">
    <property type="protein sequence ID" value="ACT59004.1"/>
    <property type="molecule type" value="Genomic_DNA"/>
</dbReference>
<keyword evidence="1" id="KW-0472">Membrane</keyword>
<feature type="transmembrane region" description="Helical" evidence="1">
    <location>
        <begin position="53"/>
        <end position="72"/>
    </location>
</feature>
<dbReference type="STRING" id="582402.Hbal_1312"/>
<name>C6XIQ9_HIRBI</name>
<sequence>MKRFASVIIAGLMIIYPLIAVVLLKHFSPIWLILALVFALTFRLWLGGKSAPLSMIVASIAAIIGISVTAVYDQELSIRLYPVFMGGAILVAFLVSLIRPPSMIERFARLAEPDLPPHAVRYTYKVTILWCVFIALNLVVALWTVLYASTEVWAIYNGAIAYALMGILFLSELVYRKFIRKAE</sequence>
<protein>
    <recommendedName>
        <fullName evidence="4">Intracellular septation protein A</fullName>
    </recommendedName>
</protein>
<keyword evidence="1" id="KW-1133">Transmembrane helix</keyword>
<dbReference type="eggNOG" id="COG4648">
    <property type="taxonomic scope" value="Bacteria"/>
</dbReference>
<dbReference type="Proteomes" id="UP000002745">
    <property type="component" value="Chromosome"/>
</dbReference>
<keyword evidence="1" id="KW-0812">Transmembrane</keyword>
<reference evidence="3" key="1">
    <citation type="journal article" date="2011" name="J. Bacteriol.">
        <title>Genome sequences of eight morphologically diverse alphaproteobacteria.</title>
        <authorList>
            <consortium name="US DOE Joint Genome Institute"/>
            <person name="Brown P.J."/>
            <person name="Kysela D.T."/>
            <person name="Buechlein A."/>
            <person name="Hemmerich C."/>
            <person name="Brun Y.V."/>
        </authorList>
    </citation>
    <scope>NUCLEOTIDE SEQUENCE [LARGE SCALE GENOMIC DNA]</scope>
    <source>
        <strain evidence="3">ATCC 49814 / DSM 5838 / IFAM 1418</strain>
    </source>
</reference>
<feature type="transmembrane region" description="Helical" evidence="1">
    <location>
        <begin position="78"/>
        <end position="98"/>
    </location>
</feature>
<evidence type="ECO:0000313" key="2">
    <source>
        <dbReference type="EMBL" id="ACT59004.1"/>
    </source>
</evidence>
<proteinExistence type="predicted"/>